<keyword evidence="1" id="KW-0732">Signal</keyword>
<evidence type="ECO:0000313" key="2">
    <source>
        <dbReference type="EMBL" id="RKK82376.1"/>
    </source>
</evidence>
<dbReference type="VEuPathDB" id="FungiDB:FOXG_21063"/>
<evidence type="ECO:0008006" key="4">
    <source>
        <dbReference type="Google" id="ProtNLM"/>
    </source>
</evidence>
<feature type="signal peptide" evidence="1">
    <location>
        <begin position="1"/>
        <end position="22"/>
    </location>
</feature>
<dbReference type="VEuPathDB" id="FungiDB:HZS61_014254"/>
<gene>
    <name evidence="2" type="ORF">BFJ69_g3301</name>
</gene>
<evidence type="ECO:0000256" key="1">
    <source>
        <dbReference type="SAM" id="SignalP"/>
    </source>
</evidence>
<comment type="caution">
    <text evidence="2">The sequence shown here is derived from an EMBL/GenBank/DDBJ whole genome shotgun (WGS) entry which is preliminary data.</text>
</comment>
<dbReference type="VEuPathDB" id="FungiDB:FOC1_g10006752"/>
<dbReference type="EMBL" id="MRCX01000018">
    <property type="protein sequence ID" value="RKK82376.1"/>
    <property type="molecule type" value="Genomic_DNA"/>
</dbReference>
<evidence type="ECO:0000313" key="3">
    <source>
        <dbReference type="Proteomes" id="UP000285084"/>
    </source>
</evidence>
<proteinExistence type="predicted"/>
<dbReference type="AlphaFoldDB" id="A0A420NQ58"/>
<dbReference type="VEuPathDB" id="FungiDB:FOZG_02983"/>
<dbReference type="VEuPathDB" id="FungiDB:FOMG_09869"/>
<reference evidence="2 3" key="1">
    <citation type="journal article" date="2018" name="Sci. Rep.">
        <title>Characterisation of pathogen-specific regions and novel effector candidates in Fusarium oxysporum f. sp. cepae.</title>
        <authorList>
            <person name="Armitage A.D."/>
            <person name="Taylor A."/>
            <person name="Sobczyk M.K."/>
            <person name="Baxter L."/>
            <person name="Greenfield B.P."/>
            <person name="Bates H.J."/>
            <person name="Wilson F."/>
            <person name="Jackson A.C."/>
            <person name="Ott S."/>
            <person name="Harrison R.J."/>
            <person name="Clarkson J.P."/>
        </authorList>
    </citation>
    <scope>NUCLEOTIDE SEQUENCE [LARGE SCALE GENOMIC DNA]</scope>
    <source>
        <strain evidence="2 3">Fo_A13</strain>
    </source>
</reference>
<feature type="chain" id="PRO_5019067996" description="IDI-2" evidence="1">
    <location>
        <begin position="23"/>
        <end position="167"/>
    </location>
</feature>
<organism evidence="2 3">
    <name type="scientific">Fusarium oxysporum</name>
    <name type="common">Fusarium vascular wilt</name>
    <dbReference type="NCBI Taxonomy" id="5507"/>
    <lineage>
        <taxon>Eukaryota</taxon>
        <taxon>Fungi</taxon>
        <taxon>Dikarya</taxon>
        <taxon>Ascomycota</taxon>
        <taxon>Pezizomycotina</taxon>
        <taxon>Sordariomycetes</taxon>
        <taxon>Hypocreomycetidae</taxon>
        <taxon>Hypocreales</taxon>
        <taxon>Nectriaceae</taxon>
        <taxon>Fusarium</taxon>
        <taxon>Fusarium oxysporum species complex</taxon>
    </lineage>
</organism>
<protein>
    <recommendedName>
        <fullName evidence="4">IDI-2</fullName>
    </recommendedName>
</protein>
<accession>A0A420NQ58</accession>
<sequence length="167" mass="18233">MKTSSKLGFILVCTAMSSAGIATENPYKGIEAICGDPGVMDIAPGNLPEAVQPWEVRLCVDHPLGRDRELDPENGASLAPSVKEEGPSLVSKRLFEKKCSFSAEYGCSKRYCWKQCGKNGEWCWTAVSGGTGPWRGCHSWQDCGKDDIDYGCGWNCKKHPEDCKCSC</sequence>
<name>A0A420NQ58_FUSOX</name>
<dbReference type="Proteomes" id="UP000285084">
    <property type="component" value="Unassembled WGS sequence"/>
</dbReference>